<evidence type="ECO:0000256" key="1">
    <source>
        <dbReference type="SAM" id="MobiDB-lite"/>
    </source>
</evidence>
<dbReference type="AlphaFoldDB" id="A0A2J6RX47"/>
<feature type="region of interest" description="Disordered" evidence="1">
    <location>
        <begin position="703"/>
        <end position="735"/>
    </location>
</feature>
<organism evidence="2 3">
    <name type="scientific">Hyaloscypha variabilis (strain UAMH 11265 / GT02V1 / F)</name>
    <name type="common">Meliniomyces variabilis</name>
    <dbReference type="NCBI Taxonomy" id="1149755"/>
    <lineage>
        <taxon>Eukaryota</taxon>
        <taxon>Fungi</taxon>
        <taxon>Dikarya</taxon>
        <taxon>Ascomycota</taxon>
        <taxon>Pezizomycotina</taxon>
        <taxon>Leotiomycetes</taxon>
        <taxon>Helotiales</taxon>
        <taxon>Hyaloscyphaceae</taxon>
        <taxon>Hyaloscypha</taxon>
        <taxon>Hyaloscypha variabilis</taxon>
    </lineage>
</organism>
<dbReference type="EMBL" id="KZ613942">
    <property type="protein sequence ID" value="PMD43085.1"/>
    <property type="molecule type" value="Genomic_DNA"/>
</dbReference>
<feature type="region of interest" description="Disordered" evidence="1">
    <location>
        <begin position="25"/>
        <end position="49"/>
    </location>
</feature>
<evidence type="ECO:0000313" key="2">
    <source>
        <dbReference type="EMBL" id="PMD43085.1"/>
    </source>
</evidence>
<reference evidence="2 3" key="1">
    <citation type="submission" date="2016-04" db="EMBL/GenBank/DDBJ databases">
        <title>A degradative enzymes factory behind the ericoid mycorrhizal symbiosis.</title>
        <authorList>
            <consortium name="DOE Joint Genome Institute"/>
            <person name="Martino E."/>
            <person name="Morin E."/>
            <person name="Grelet G."/>
            <person name="Kuo A."/>
            <person name="Kohler A."/>
            <person name="Daghino S."/>
            <person name="Barry K."/>
            <person name="Choi C."/>
            <person name="Cichocki N."/>
            <person name="Clum A."/>
            <person name="Copeland A."/>
            <person name="Hainaut M."/>
            <person name="Haridas S."/>
            <person name="Labutti K."/>
            <person name="Lindquist E."/>
            <person name="Lipzen A."/>
            <person name="Khouja H.-R."/>
            <person name="Murat C."/>
            <person name="Ohm R."/>
            <person name="Olson A."/>
            <person name="Spatafora J."/>
            <person name="Veneault-Fourrey C."/>
            <person name="Henrissat B."/>
            <person name="Grigoriev I."/>
            <person name="Martin F."/>
            <person name="Perotto S."/>
        </authorList>
    </citation>
    <scope>NUCLEOTIDE SEQUENCE [LARGE SCALE GENOMIC DNA]</scope>
    <source>
        <strain evidence="2 3">F</strain>
    </source>
</reference>
<dbReference type="OrthoDB" id="3550918at2759"/>
<proteinExistence type="predicted"/>
<keyword evidence="3" id="KW-1185">Reference proteome</keyword>
<name>A0A2J6RX47_HYAVF</name>
<dbReference type="Proteomes" id="UP000235786">
    <property type="component" value="Unassembled WGS sequence"/>
</dbReference>
<sequence length="735" mass="80442">MNQIALIDKAIRDIKVTRQRYEGDSRVQTRMGSEEEGSALGSGDTAIPDPFDDFRTQTLDPASLSKVTLDSGTYTQVPSRFATTSNLISVYSVANKSDVPGASHMGSSVDTRFGNAGPAKMAEDEFGTLEQHQRREQTRYRLRKYNEQLDCEEIRRTYIPRSGRQVVSTTGFYRPNKPIINRQRLAQAKNNAVQGTGASSFQQGTSNDFKGRQPVQNANIIAQSAGPENMTGQVTNQGMSMLGASTNPDPLKVLVGSSSFGAQSSRVDGFPPEMQNNHRSMNPGQQHSNKLFADQSALLERQRQLARNKLVTAHQANGSGGMAVEQVPGALAARAGQIVPRSASGPINFNGSYRAVENSHNPHQPQYQRGIFTENNMIGGMPIPVPMPMLNPGMRLPDIEEMLAGQGLGGQDMMHFGNMAGVQNYGLRGPMIHNQPGDQVLFHEQFGSRSREMVDRAGTPTPQPSLRNSRSLQDMNRMQASFGGLGIDESYADQGMLAQQGMLAPAPEFRRARRGQRSNRALARKADEEYARFMDEMNEESRERGDAVLAGDMLSGHAQTQVRFNIQPPSPLPKANTDEGVVLDDDDKQSQKVESEEQEAWSDLMQSPERVTDHQLNPAVFDAGSASFMVRPMRGPHLIAASRPSTQSPQVPILQDGRNSVPPRTRPALLSPFDMLQGAGRGSTPMDIGAIRQRLTAENNLIFGQKPGSVSSREQSPAPGGIRRTASMGRRLYEK</sequence>
<evidence type="ECO:0000313" key="3">
    <source>
        <dbReference type="Proteomes" id="UP000235786"/>
    </source>
</evidence>
<protein>
    <submittedName>
        <fullName evidence="2">Uncharacterized protein</fullName>
    </submittedName>
</protein>
<feature type="region of interest" description="Disordered" evidence="1">
    <location>
        <begin position="565"/>
        <end position="601"/>
    </location>
</feature>
<accession>A0A2J6RX47</accession>
<gene>
    <name evidence="2" type="ORF">L207DRAFT_290429</name>
</gene>
<feature type="region of interest" description="Disordered" evidence="1">
    <location>
        <begin position="642"/>
        <end position="661"/>
    </location>
</feature>